<dbReference type="PROSITE" id="PS00061">
    <property type="entry name" value="ADH_SHORT"/>
    <property type="match status" value="1"/>
</dbReference>
<dbReference type="SUPFAM" id="SSF51735">
    <property type="entry name" value="NAD(P)-binding Rossmann-fold domains"/>
    <property type="match status" value="1"/>
</dbReference>
<evidence type="ECO:0000256" key="4">
    <source>
        <dbReference type="RuleBase" id="RU000363"/>
    </source>
</evidence>
<keyword evidence="3" id="KW-0560">Oxidoreductase</keyword>
<dbReference type="GO" id="GO:0016491">
    <property type="term" value="F:oxidoreductase activity"/>
    <property type="evidence" value="ECO:0007669"/>
    <property type="project" value="UniProtKB-KW"/>
</dbReference>
<organism evidence="5 6">
    <name type="scientific">Meripilus lineatus</name>
    <dbReference type="NCBI Taxonomy" id="2056292"/>
    <lineage>
        <taxon>Eukaryota</taxon>
        <taxon>Fungi</taxon>
        <taxon>Dikarya</taxon>
        <taxon>Basidiomycota</taxon>
        <taxon>Agaricomycotina</taxon>
        <taxon>Agaricomycetes</taxon>
        <taxon>Polyporales</taxon>
        <taxon>Meripilaceae</taxon>
        <taxon>Meripilus</taxon>
    </lineage>
</organism>
<evidence type="ECO:0000256" key="2">
    <source>
        <dbReference type="ARBA" id="ARBA00022857"/>
    </source>
</evidence>
<evidence type="ECO:0008006" key="7">
    <source>
        <dbReference type="Google" id="ProtNLM"/>
    </source>
</evidence>
<dbReference type="PANTHER" id="PTHR43976">
    <property type="entry name" value="SHORT CHAIN DEHYDROGENASE"/>
    <property type="match status" value="1"/>
</dbReference>
<evidence type="ECO:0000313" key="5">
    <source>
        <dbReference type="EMBL" id="KAJ3488943.1"/>
    </source>
</evidence>
<name>A0AAD5VAN2_9APHY</name>
<accession>A0AAD5VAN2</accession>
<evidence type="ECO:0000313" key="6">
    <source>
        <dbReference type="Proteomes" id="UP001212997"/>
    </source>
</evidence>
<dbReference type="Pfam" id="PF00106">
    <property type="entry name" value="adh_short"/>
    <property type="match status" value="1"/>
</dbReference>
<dbReference type="Proteomes" id="UP001212997">
    <property type="component" value="Unassembled WGS sequence"/>
</dbReference>
<dbReference type="InterPro" id="IPR051911">
    <property type="entry name" value="SDR_oxidoreductase"/>
</dbReference>
<dbReference type="InterPro" id="IPR036291">
    <property type="entry name" value="NAD(P)-bd_dom_sf"/>
</dbReference>
<dbReference type="EMBL" id="JANAWD010000056">
    <property type="protein sequence ID" value="KAJ3488943.1"/>
    <property type="molecule type" value="Genomic_DNA"/>
</dbReference>
<comment type="caution">
    <text evidence="5">The sequence shown here is derived from an EMBL/GenBank/DDBJ whole genome shotgun (WGS) entry which is preliminary data.</text>
</comment>
<keyword evidence="6" id="KW-1185">Reference proteome</keyword>
<dbReference type="PRINTS" id="PR00081">
    <property type="entry name" value="GDHRDH"/>
</dbReference>
<reference evidence="5" key="1">
    <citation type="submission" date="2022-07" db="EMBL/GenBank/DDBJ databases">
        <title>Genome Sequence of Physisporinus lineatus.</title>
        <authorList>
            <person name="Buettner E."/>
        </authorList>
    </citation>
    <scope>NUCLEOTIDE SEQUENCE</scope>
    <source>
        <strain evidence="5">VT162</strain>
    </source>
</reference>
<evidence type="ECO:0000256" key="1">
    <source>
        <dbReference type="ARBA" id="ARBA00006484"/>
    </source>
</evidence>
<dbReference type="InterPro" id="IPR002347">
    <property type="entry name" value="SDR_fam"/>
</dbReference>
<dbReference type="AlphaFoldDB" id="A0AAD5VAN2"/>
<comment type="similarity">
    <text evidence="1 4">Belongs to the short-chain dehydrogenases/reductases (SDR) family.</text>
</comment>
<evidence type="ECO:0000256" key="3">
    <source>
        <dbReference type="ARBA" id="ARBA00023002"/>
    </source>
</evidence>
<sequence>MSSPRVFLITGAASGFGLHLTELILKNGEIAVATDIKLDGLADLQREYATDKLLVRKVDVSQPKEISDAFVAAKDAFGKIDVVYNNAGYGIVSEAEGVPNEDARALFDVVYWGAVSVALEAIKFFREVNGPSVGGRLITTTSMLGIIAMPISAYYTAAKHALEGFLESLSLELNPEWNIKLTIIEPGIFRTGALFSVRKLPIHPAYTKPGSSTLATRGMIDNPDTGADPRKAVKQFYNVSLLSDPPIRLAIGQDAVSLIKQQVAKIVKDVEEYADWSEDLAYD</sequence>
<gene>
    <name evidence="5" type="ORF">NLI96_g2475</name>
</gene>
<dbReference type="PANTHER" id="PTHR43976:SF16">
    <property type="entry name" value="SHORT-CHAIN DEHYDROGENASE_REDUCTASE FAMILY PROTEIN"/>
    <property type="match status" value="1"/>
</dbReference>
<keyword evidence="2" id="KW-0521">NADP</keyword>
<dbReference type="PRINTS" id="PR00080">
    <property type="entry name" value="SDRFAMILY"/>
</dbReference>
<dbReference type="InterPro" id="IPR020904">
    <property type="entry name" value="Sc_DH/Rdtase_CS"/>
</dbReference>
<dbReference type="Gene3D" id="3.40.50.720">
    <property type="entry name" value="NAD(P)-binding Rossmann-like Domain"/>
    <property type="match status" value="1"/>
</dbReference>
<proteinExistence type="inferred from homology"/>
<protein>
    <recommendedName>
        <fullName evidence="7">NAD(P)-binding protein</fullName>
    </recommendedName>
</protein>